<name>A0ABQ5R3C6_9ACTN</name>
<comment type="caution">
    <text evidence="1">The sequence shown here is derived from an EMBL/GenBank/DDBJ whole genome shotgun (WGS) entry which is preliminary data.</text>
</comment>
<dbReference type="Proteomes" id="UP001144280">
    <property type="component" value="Unassembled WGS sequence"/>
</dbReference>
<evidence type="ECO:0000313" key="1">
    <source>
        <dbReference type="EMBL" id="GLI01284.1"/>
    </source>
</evidence>
<dbReference type="EMBL" id="BSDI01000042">
    <property type="protein sequence ID" value="GLI01284.1"/>
    <property type="molecule type" value="Genomic_DNA"/>
</dbReference>
<evidence type="ECO:0000313" key="2">
    <source>
        <dbReference type="Proteomes" id="UP001144280"/>
    </source>
</evidence>
<evidence type="ECO:0008006" key="3">
    <source>
        <dbReference type="Google" id="ProtNLM"/>
    </source>
</evidence>
<keyword evidence="2" id="KW-1185">Reference proteome</keyword>
<organism evidence="1 2">
    <name type="scientific">Phytohabitans aurantiacus</name>
    <dbReference type="NCBI Taxonomy" id="3016789"/>
    <lineage>
        <taxon>Bacteria</taxon>
        <taxon>Bacillati</taxon>
        <taxon>Actinomycetota</taxon>
        <taxon>Actinomycetes</taxon>
        <taxon>Micromonosporales</taxon>
        <taxon>Micromonosporaceae</taxon>
    </lineage>
</organism>
<reference evidence="1" key="1">
    <citation type="submission" date="2022-12" db="EMBL/GenBank/DDBJ databases">
        <title>New Phytohabitans aurantiacus sp. RD004123 nov., an actinomycete isolated from soil.</title>
        <authorList>
            <person name="Triningsih D.W."/>
            <person name="Harunari E."/>
            <person name="Igarashi Y."/>
        </authorList>
    </citation>
    <scope>NUCLEOTIDE SEQUENCE</scope>
    <source>
        <strain evidence="1">RD004123</strain>
    </source>
</reference>
<accession>A0ABQ5R3C6</accession>
<protein>
    <recommendedName>
        <fullName evidence="3">Ricin B lectin domain-containing protein</fullName>
    </recommendedName>
</protein>
<sequence>MGVQVLSSKPWVRLRRGLRVAAAVVVGGVLALGNPNGVRADERPPDGSASTTLLPVGIVFTGGFGVPYAGGTDIVRDGIFAGLVRTDTSLNSARWDRLSDSYVGPSGLTYYRYRHFLTGECLSHAAGILLTEKCVWADESQWWGVYYEPTIPHLTDEPSAAPAPIKPRVLKPWDAPSMAASAGGDGLVYLKRYVVHQPSQWVIGVS</sequence>
<proteinExistence type="predicted"/>
<gene>
    <name evidence="1" type="ORF">Pa4123_65600</name>
</gene>